<dbReference type="Gene3D" id="1.10.357.10">
    <property type="entry name" value="Tetracycline Repressor, domain 2"/>
    <property type="match status" value="1"/>
</dbReference>
<protein>
    <submittedName>
        <fullName evidence="6">Putative TetR family transcriptional regulator</fullName>
    </submittedName>
</protein>
<dbReference type="EMBL" id="BANX01000002">
    <property type="protein sequence ID" value="GAC66499.1"/>
    <property type="molecule type" value="Genomic_DNA"/>
</dbReference>
<dbReference type="InterPro" id="IPR049445">
    <property type="entry name" value="TetR_SbtR-like_C"/>
</dbReference>
<keyword evidence="7" id="KW-1185">Reference proteome</keyword>
<feature type="domain" description="HTH tetR-type" evidence="5">
    <location>
        <begin position="16"/>
        <end position="75"/>
    </location>
</feature>
<dbReference type="InterPro" id="IPR050109">
    <property type="entry name" value="HTH-type_TetR-like_transc_reg"/>
</dbReference>
<accession>M0QDI4</accession>
<dbReference type="PANTHER" id="PTHR30055">
    <property type="entry name" value="HTH-TYPE TRANSCRIPTIONAL REGULATOR RUTR"/>
    <property type="match status" value="1"/>
</dbReference>
<dbReference type="InterPro" id="IPR036271">
    <property type="entry name" value="Tet_transcr_reg_TetR-rel_C_sf"/>
</dbReference>
<dbReference type="PANTHER" id="PTHR30055:SF234">
    <property type="entry name" value="HTH-TYPE TRANSCRIPTIONAL REGULATOR BETI"/>
    <property type="match status" value="1"/>
</dbReference>
<comment type="caution">
    <text evidence="6">The sequence shown here is derived from an EMBL/GenBank/DDBJ whole genome shotgun (WGS) entry which is preliminary data.</text>
</comment>
<keyword evidence="3" id="KW-0804">Transcription</keyword>
<dbReference type="AlphaFoldDB" id="M0QDI4"/>
<evidence type="ECO:0000259" key="5">
    <source>
        <dbReference type="PROSITE" id="PS50977"/>
    </source>
</evidence>
<evidence type="ECO:0000256" key="1">
    <source>
        <dbReference type="ARBA" id="ARBA00023015"/>
    </source>
</evidence>
<feature type="DNA-binding region" description="H-T-H motif" evidence="4">
    <location>
        <begin position="38"/>
        <end position="57"/>
    </location>
</feature>
<evidence type="ECO:0000256" key="3">
    <source>
        <dbReference type="ARBA" id="ARBA00023163"/>
    </source>
</evidence>
<dbReference type="OrthoDB" id="9795011at2"/>
<keyword evidence="2 4" id="KW-0238">DNA-binding</keyword>
<dbReference type="Proteomes" id="UP000011666">
    <property type="component" value="Unassembled WGS sequence"/>
</dbReference>
<dbReference type="PROSITE" id="PS50977">
    <property type="entry name" value="HTH_TETR_2"/>
    <property type="match status" value="1"/>
</dbReference>
<dbReference type="InterPro" id="IPR001647">
    <property type="entry name" value="HTH_TetR"/>
</dbReference>
<evidence type="ECO:0000256" key="2">
    <source>
        <dbReference type="ARBA" id="ARBA00023125"/>
    </source>
</evidence>
<evidence type="ECO:0000313" key="6">
    <source>
        <dbReference type="EMBL" id="GAC66499.1"/>
    </source>
</evidence>
<reference evidence="6 7" key="1">
    <citation type="submission" date="2013-01" db="EMBL/GenBank/DDBJ databases">
        <title>Whole genome shotgun sequence of Gordonia soli NBRC 108243.</title>
        <authorList>
            <person name="Isaki-Nakamura S."/>
            <person name="Hosoyama A."/>
            <person name="Tsuchikane K."/>
            <person name="Ando Y."/>
            <person name="Baba S."/>
            <person name="Ohji S."/>
            <person name="Hamada M."/>
            <person name="Tamura T."/>
            <person name="Yamazoe A."/>
            <person name="Yamazaki S."/>
            <person name="Fujita N."/>
        </authorList>
    </citation>
    <scope>NUCLEOTIDE SEQUENCE [LARGE SCALE GENOMIC DNA]</scope>
    <source>
        <strain evidence="6 7">NBRC 108243</strain>
    </source>
</reference>
<dbReference type="RefSeq" id="WP_007616772.1">
    <property type="nucleotide sequence ID" value="NZ_BANX01000002.1"/>
</dbReference>
<keyword evidence="1" id="KW-0805">Transcription regulation</keyword>
<proteinExistence type="predicted"/>
<sequence length="195" mass="20674">MTSASAPVKPMRADARRNYDKIVSTAAEAFRESGIDASLDEIAKRAGVGPGTLYRHFPTRETLIAAAMRQETGRLLEFGDRDSGVGEGGASGPGEKLIDWLAALSRHVASYQGLPEVITAAARDRESPLFTSCSDLRNVGAGLLASAQEAGEIRADLTVDEVFTLANMVALGESCVESRRLLALAVEGIRPRADS</sequence>
<dbReference type="GO" id="GO:0000976">
    <property type="term" value="F:transcription cis-regulatory region binding"/>
    <property type="evidence" value="ECO:0007669"/>
    <property type="project" value="TreeGrafter"/>
</dbReference>
<dbReference type="Pfam" id="PF21597">
    <property type="entry name" value="TetR_C_43"/>
    <property type="match status" value="1"/>
</dbReference>
<organism evidence="6 7">
    <name type="scientific">Gordonia soli NBRC 108243</name>
    <dbReference type="NCBI Taxonomy" id="1223545"/>
    <lineage>
        <taxon>Bacteria</taxon>
        <taxon>Bacillati</taxon>
        <taxon>Actinomycetota</taxon>
        <taxon>Actinomycetes</taxon>
        <taxon>Mycobacteriales</taxon>
        <taxon>Gordoniaceae</taxon>
        <taxon>Gordonia</taxon>
    </lineage>
</organism>
<dbReference type="Pfam" id="PF00440">
    <property type="entry name" value="TetR_N"/>
    <property type="match status" value="1"/>
</dbReference>
<gene>
    <name evidence="6" type="ORF">GS4_02_02100</name>
</gene>
<dbReference type="SUPFAM" id="SSF46689">
    <property type="entry name" value="Homeodomain-like"/>
    <property type="match status" value="1"/>
</dbReference>
<dbReference type="PRINTS" id="PR00455">
    <property type="entry name" value="HTHTETR"/>
</dbReference>
<dbReference type="STRING" id="1223545.GS4_02_02100"/>
<dbReference type="InterPro" id="IPR009057">
    <property type="entry name" value="Homeodomain-like_sf"/>
</dbReference>
<dbReference type="SUPFAM" id="SSF48498">
    <property type="entry name" value="Tetracyclin repressor-like, C-terminal domain"/>
    <property type="match status" value="1"/>
</dbReference>
<dbReference type="eggNOG" id="COG1309">
    <property type="taxonomic scope" value="Bacteria"/>
</dbReference>
<dbReference type="GO" id="GO:0003700">
    <property type="term" value="F:DNA-binding transcription factor activity"/>
    <property type="evidence" value="ECO:0007669"/>
    <property type="project" value="TreeGrafter"/>
</dbReference>
<name>M0QDI4_9ACTN</name>
<evidence type="ECO:0000313" key="7">
    <source>
        <dbReference type="Proteomes" id="UP000011666"/>
    </source>
</evidence>
<evidence type="ECO:0000256" key="4">
    <source>
        <dbReference type="PROSITE-ProRule" id="PRU00335"/>
    </source>
</evidence>